<keyword evidence="1" id="KW-0732">Signal</keyword>
<dbReference type="EMBL" id="JBDFQZ010000009">
    <property type="protein sequence ID" value="KAK9691094.1"/>
    <property type="molecule type" value="Genomic_DNA"/>
</dbReference>
<accession>A0AAW1IN68</accession>
<protein>
    <submittedName>
        <fullName evidence="2">Uncharacterized protein</fullName>
    </submittedName>
</protein>
<comment type="caution">
    <text evidence="2">The sequence shown here is derived from an EMBL/GenBank/DDBJ whole genome shotgun (WGS) entry which is preliminary data.</text>
</comment>
<keyword evidence="3" id="KW-1185">Reference proteome</keyword>
<gene>
    <name evidence="2" type="ORF">RND81_09G175500</name>
</gene>
<sequence length="89" mass="10175">MKLSSSLFIFFFLLLLLTNEGGATRRGQLVDEWTTIMKGQEMPEIIKDQIHHQKSGHFKKNFDASSSSVIIYLPHGKKTSHDETIKNIN</sequence>
<feature type="signal peptide" evidence="1">
    <location>
        <begin position="1"/>
        <end position="23"/>
    </location>
</feature>
<evidence type="ECO:0000256" key="1">
    <source>
        <dbReference type="SAM" id="SignalP"/>
    </source>
</evidence>
<proteinExistence type="predicted"/>
<dbReference type="AlphaFoldDB" id="A0AAW1IN68"/>
<dbReference type="Proteomes" id="UP001443914">
    <property type="component" value="Unassembled WGS sequence"/>
</dbReference>
<feature type="chain" id="PRO_5043418734" evidence="1">
    <location>
        <begin position="24"/>
        <end position="89"/>
    </location>
</feature>
<evidence type="ECO:0000313" key="2">
    <source>
        <dbReference type="EMBL" id="KAK9691094.1"/>
    </source>
</evidence>
<organism evidence="2 3">
    <name type="scientific">Saponaria officinalis</name>
    <name type="common">Common soapwort</name>
    <name type="synonym">Lychnis saponaria</name>
    <dbReference type="NCBI Taxonomy" id="3572"/>
    <lineage>
        <taxon>Eukaryota</taxon>
        <taxon>Viridiplantae</taxon>
        <taxon>Streptophyta</taxon>
        <taxon>Embryophyta</taxon>
        <taxon>Tracheophyta</taxon>
        <taxon>Spermatophyta</taxon>
        <taxon>Magnoliopsida</taxon>
        <taxon>eudicotyledons</taxon>
        <taxon>Gunneridae</taxon>
        <taxon>Pentapetalae</taxon>
        <taxon>Caryophyllales</taxon>
        <taxon>Caryophyllaceae</taxon>
        <taxon>Caryophylleae</taxon>
        <taxon>Saponaria</taxon>
    </lineage>
</organism>
<evidence type="ECO:0000313" key="3">
    <source>
        <dbReference type="Proteomes" id="UP001443914"/>
    </source>
</evidence>
<reference evidence="2" key="1">
    <citation type="submission" date="2024-03" db="EMBL/GenBank/DDBJ databases">
        <title>WGS assembly of Saponaria officinalis var. Norfolk2.</title>
        <authorList>
            <person name="Jenkins J."/>
            <person name="Shu S."/>
            <person name="Grimwood J."/>
            <person name="Barry K."/>
            <person name="Goodstein D."/>
            <person name="Schmutz J."/>
            <person name="Leebens-Mack J."/>
            <person name="Osbourn A."/>
        </authorList>
    </citation>
    <scope>NUCLEOTIDE SEQUENCE [LARGE SCALE GENOMIC DNA]</scope>
    <source>
        <strain evidence="2">JIC</strain>
    </source>
</reference>
<name>A0AAW1IN68_SAPOF</name>